<dbReference type="Proteomes" id="UP000306145">
    <property type="component" value="Unassembled WGS sequence"/>
</dbReference>
<proteinExistence type="predicted"/>
<accession>A0A5C4R0L6</accession>
<dbReference type="OrthoDB" id="9128359at2"/>
<dbReference type="EMBL" id="VDFY01000004">
    <property type="protein sequence ID" value="TNH31862.1"/>
    <property type="molecule type" value="Genomic_DNA"/>
</dbReference>
<evidence type="ECO:0000313" key="1">
    <source>
        <dbReference type="EMBL" id="TNH31862.1"/>
    </source>
</evidence>
<dbReference type="AlphaFoldDB" id="A0A5C4R0L6"/>
<gene>
    <name evidence="1" type="ORF">FHG89_00020</name>
</gene>
<sequence length="173" mass="18594">MTLVPATARRLAFIRYLHRLADTQAQLPDPQSAVSLLMLHDAVESLLLLVADHYGVASPKFEDYWKVLSPKVPGGLIGFRGMQRLHRSRNDLKHNGVVPSSATIALAGSDAAAFMSATVQAVFTVDYTDVSMVDVVSQAKLRAQLRAAEVEHSGGKTRLAMVGTAPGSVDSRV</sequence>
<dbReference type="RefSeq" id="WP_139581796.1">
    <property type="nucleotide sequence ID" value="NZ_VDFY01000004.1"/>
</dbReference>
<protein>
    <recommendedName>
        <fullName evidence="3">RiboL-PSP-HEPN domain-containing protein</fullName>
    </recommendedName>
</protein>
<reference evidence="1 2" key="1">
    <citation type="submission" date="2019-06" db="EMBL/GenBank/DDBJ databases">
        <title>Micromonospora ordensis sp. nov., isolated from deep marine sediment.</title>
        <authorList>
            <person name="Veyisoglu A."/>
            <person name="Carro L."/>
            <person name="Klenk H.-P."/>
            <person name="Sahin N."/>
        </authorList>
    </citation>
    <scope>NUCLEOTIDE SEQUENCE [LARGE SCALE GENOMIC DNA]</scope>
    <source>
        <strain evidence="1 2">S2509</strain>
    </source>
</reference>
<name>A0A5C4R0L6_9ACTN</name>
<comment type="caution">
    <text evidence="1">The sequence shown here is derived from an EMBL/GenBank/DDBJ whole genome shotgun (WGS) entry which is preliminary data.</text>
</comment>
<keyword evidence="2" id="KW-1185">Reference proteome</keyword>
<evidence type="ECO:0000313" key="2">
    <source>
        <dbReference type="Proteomes" id="UP000306145"/>
    </source>
</evidence>
<evidence type="ECO:0008006" key="3">
    <source>
        <dbReference type="Google" id="ProtNLM"/>
    </source>
</evidence>
<organism evidence="1 2">
    <name type="scientific">Micromonospora orduensis</name>
    <dbReference type="NCBI Taxonomy" id="1420891"/>
    <lineage>
        <taxon>Bacteria</taxon>
        <taxon>Bacillati</taxon>
        <taxon>Actinomycetota</taxon>
        <taxon>Actinomycetes</taxon>
        <taxon>Micromonosporales</taxon>
        <taxon>Micromonosporaceae</taxon>
        <taxon>Micromonospora</taxon>
    </lineage>
</organism>